<reference evidence="1 2" key="1">
    <citation type="submission" date="2023-03" db="EMBL/GenBank/DDBJ databases">
        <title>Isolation and description of six Streptomyces strains from soil environments, able to metabolize different microbial glucans.</title>
        <authorList>
            <person name="Widen T."/>
            <person name="Larsbrink J."/>
        </authorList>
    </citation>
    <scope>NUCLEOTIDE SEQUENCE [LARGE SCALE GENOMIC DNA]</scope>
    <source>
        <strain evidence="1 2">Alt2</strain>
    </source>
</reference>
<dbReference type="RefSeq" id="WP_219567650.1">
    <property type="nucleotide sequence ID" value="NZ_CP120988.1"/>
</dbReference>
<accession>A0ABY9IQ02</accession>
<evidence type="ECO:0000313" key="1">
    <source>
        <dbReference type="EMBL" id="WLQ57443.1"/>
    </source>
</evidence>
<organism evidence="1 2">
    <name type="scientific">Streptomyces poriferorum</name>
    <dbReference type="NCBI Taxonomy" id="2798799"/>
    <lineage>
        <taxon>Bacteria</taxon>
        <taxon>Bacillati</taxon>
        <taxon>Actinomycetota</taxon>
        <taxon>Actinomycetes</taxon>
        <taxon>Kitasatosporales</taxon>
        <taxon>Streptomycetaceae</taxon>
        <taxon>Streptomyces</taxon>
    </lineage>
</organism>
<dbReference type="EMBL" id="CP120988">
    <property type="protein sequence ID" value="WLQ57443.1"/>
    <property type="molecule type" value="Genomic_DNA"/>
</dbReference>
<keyword evidence="2" id="KW-1185">Reference proteome</keyword>
<name>A0ABY9IQ02_9ACTN</name>
<protein>
    <submittedName>
        <fullName evidence="1">Uncharacterized protein</fullName>
    </submittedName>
</protein>
<sequence>MSTRQFVSEYENDFRADITTTLRDGALRHIAARGWTMPDGTSSRVHLLQFNSTAFADAFRDDCSIGPTAGHPLAGVADTDLDESWSGGGKVADTSSYVFTEAKPYGAAQARQAYLVAGDTVALIVQSRKGSGGTPRVPFHQTVILQNQLLG</sequence>
<gene>
    <name evidence="1" type="ORF">P8A19_19175</name>
</gene>
<evidence type="ECO:0000313" key="2">
    <source>
        <dbReference type="Proteomes" id="UP001235744"/>
    </source>
</evidence>
<dbReference type="Proteomes" id="UP001235744">
    <property type="component" value="Chromosome"/>
</dbReference>
<proteinExistence type="predicted"/>